<dbReference type="Gene3D" id="1.10.150.50">
    <property type="entry name" value="Transcription Factor, Ets-1"/>
    <property type="match status" value="1"/>
</dbReference>
<protein>
    <recommendedName>
        <fullName evidence="5">SAM domain-containing protein</fullName>
    </recommendedName>
</protein>
<dbReference type="GO" id="GO:0005216">
    <property type="term" value="F:monoatomic ion channel activity"/>
    <property type="evidence" value="ECO:0007669"/>
    <property type="project" value="InterPro"/>
</dbReference>
<accession>A0A7S0CT87</accession>
<feature type="transmembrane region" description="Helical" evidence="1">
    <location>
        <begin position="424"/>
        <end position="446"/>
    </location>
</feature>
<reference evidence="4" key="1">
    <citation type="submission" date="2021-01" db="EMBL/GenBank/DDBJ databases">
        <authorList>
            <person name="Corre E."/>
            <person name="Pelletier E."/>
            <person name="Niang G."/>
            <person name="Scheremetjew M."/>
            <person name="Finn R."/>
            <person name="Kale V."/>
            <person name="Holt S."/>
            <person name="Cochrane G."/>
            <person name="Meng A."/>
            <person name="Brown T."/>
            <person name="Cohen L."/>
        </authorList>
    </citation>
    <scope>NUCLEOTIDE SEQUENCE</scope>
    <source>
        <strain evidence="4">CCMP2058</strain>
    </source>
</reference>
<feature type="transmembrane region" description="Helical" evidence="1">
    <location>
        <begin position="524"/>
        <end position="543"/>
    </location>
</feature>
<dbReference type="GO" id="GO:0016020">
    <property type="term" value="C:membrane"/>
    <property type="evidence" value="ECO:0007669"/>
    <property type="project" value="InterPro"/>
</dbReference>
<keyword evidence="1" id="KW-0812">Transmembrane</keyword>
<feature type="transmembrane region" description="Helical" evidence="1">
    <location>
        <begin position="490"/>
        <end position="512"/>
    </location>
</feature>
<dbReference type="AlphaFoldDB" id="A0A7S0CT87"/>
<dbReference type="InterPro" id="IPR001660">
    <property type="entry name" value="SAM"/>
</dbReference>
<dbReference type="SUPFAM" id="SSF90112">
    <property type="entry name" value="Neurotransmitter-gated ion-channel transmembrane pore"/>
    <property type="match status" value="1"/>
</dbReference>
<dbReference type="InterPro" id="IPR013761">
    <property type="entry name" value="SAM/pointed_sf"/>
</dbReference>
<gene>
    <name evidence="4" type="ORF">LAMO00422_LOCUS1806</name>
</gene>
<dbReference type="InterPro" id="IPR006029">
    <property type="entry name" value="Neurotrans-gated_channel_TM"/>
</dbReference>
<dbReference type="GO" id="GO:0004888">
    <property type="term" value="F:transmembrane signaling receptor activity"/>
    <property type="evidence" value="ECO:0007669"/>
    <property type="project" value="InterPro"/>
</dbReference>
<dbReference type="InterPro" id="IPR006201">
    <property type="entry name" value="Neur_channel"/>
</dbReference>
<dbReference type="Pfam" id="PF07647">
    <property type="entry name" value="SAM_2"/>
    <property type="match status" value="1"/>
</dbReference>
<feature type="domain" description="Neurotransmitter-gated ion-channel transmembrane" evidence="2">
    <location>
        <begin position="429"/>
        <end position="512"/>
    </location>
</feature>
<dbReference type="EMBL" id="HBEM01002528">
    <property type="protein sequence ID" value="CAD8431726.1"/>
    <property type="molecule type" value="Transcribed_RNA"/>
</dbReference>
<dbReference type="PANTHER" id="PTHR18945">
    <property type="entry name" value="NEUROTRANSMITTER GATED ION CHANNEL"/>
    <property type="match status" value="1"/>
</dbReference>
<evidence type="ECO:0008006" key="5">
    <source>
        <dbReference type="Google" id="ProtNLM"/>
    </source>
</evidence>
<dbReference type="Gene3D" id="1.20.58.390">
    <property type="entry name" value="Neurotransmitter-gated ion-channel transmembrane domain"/>
    <property type="match status" value="1"/>
</dbReference>
<keyword evidence="1" id="KW-1133">Transmembrane helix</keyword>
<feature type="transmembrane region" description="Helical" evidence="1">
    <location>
        <begin position="458"/>
        <end position="484"/>
    </location>
</feature>
<evidence type="ECO:0000256" key="1">
    <source>
        <dbReference type="SAM" id="Phobius"/>
    </source>
</evidence>
<keyword evidence="1" id="KW-0472">Membrane</keyword>
<proteinExistence type="predicted"/>
<sequence length="631" mass="72480">MAGLPIKRPLRKKDEVNKDIAVNDVESIGNKKLRMQSFNLAGMSCLELSQFVDRHFPGQGYGDIFLRNEVSGDDAIKLEKDDLRAMGITKMNHILRFFHLRTSGNIIPAEKMKKEYKGFSKSEAKFVRVPLWQVVKETDGKGDKRYFLCWEPMGDLDSEYKAGKMLKCGKSGPLTLYDLHRDLASDGKYNYIIEEIYRHPSQIETQIEKIAAEMEASGVHVIPKTPAYVHLNIEVTEINLVAERFSVACELYLCWEDSEIFKEKRAIAIVEDDEDFRQYIELPIALTRRGEEEMPISFDHLFKHAVGSTLIIRYREETYNPRTKVVHGKYKLSVAIEETMELQRFPFDRQLLHVFLVADLGDWKFLRHPPPNWQLTPERRESRCRVHLSTRVAAEYKVFSPLVNYNPDKGGIEFIARVQRYQNFYFLNVILPAFIITMLGVNAFLFKRDSPRLLEARVTLVIRLLLTIVAFKLWVSSVLPIISYTTVMDLYIMTTYLLMAFVAAEALAVFFLVEEGFLEDAKEVDVVCASIYVALWGGVNLVYCFAVCTGYCYQSWDSVKRLSKKEGKSGFRGVAPLEEDDRCHLGAETDTPCPTYNRLTYSKKLKKRSTGSHLIDTNRRGSITADVEMST</sequence>
<evidence type="ECO:0000259" key="2">
    <source>
        <dbReference type="Pfam" id="PF02932"/>
    </source>
</evidence>
<evidence type="ECO:0000313" key="4">
    <source>
        <dbReference type="EMBL" id="CAD8431726.1"/>
    </source>
</evidence>
<dbReference type="Pfam" id="PF02932">
    <property type="entry name" value="Neur_chan_memb"/>
    <property type="match status" value="1"/>
</dbReference>
<organism evidence="4">
    <name type="scientific">Amorphochlora amoebiformis</name>
    <dbReference type="NCBI Taxonomy" id="1561963"/>
    <lineage>
        <taxon>Eukaryota</taxon>
        <taxon>Sar</taxon>
        <taxon>Rhizaria</taxon>
        <taxon>Cercozoa</taxon>
        <taxon>Chlorarachniophyceae</taxon>
        <taxon>Amorphochlora</taxon>
    </lineage>
</organism>
<feature type="domain" description="SAM" evidence="3">
    <location>
        <begin position="58"/>
        <end position="97"/>
    </location>
</feature>
<evidence type="ECO:0000259" key="3">
    <source>
        <dbReference type="Pfam" id="PF07647"/>
    </source>
</evidence>
<dbReference type="InterPro" id="IPR038050">
    <property type="entry name" value="Neuro_actylchol_rec"/>
</dbReference>
<dbReference type="SUPFAM" id="SSF47769">
    <property type="entry name" value="SAM/Pointed domain"/>
    <property type="match status" value="1"/>
</dbReference>
<dbReference type="InterPro" id="IPR036719">
    <property type="entry name" value="Neuro-gated_channel_TM_sf"/>
</dbReference>
<name>A0A7S0CT87_9EUKA</name>